<evidence type="ECO:0000313" key="8">
    <source>
        <dbReference type="EMBL" id="AKN21556.1"/>
    </source>
</evidence>
<dbReference type="PROSITE" id="PS50850">
    <property type="entry name" value="MFS"/>
    <property type="match status" value="1"/>
</dbReference>
<reference evidence="8" key="1">
    <citation type="journal article" date="2015" name="Elife">
        <title>Stem cells and fluid flow drive cyst formation in an invertebrate excretory organ.</title>
        <authorList>
            <person name="Thi-Kim Vu H."/>
            <person name="Rink J.C."/>
            <person name="McKinney S.A."/>
            <person name="McClain M."/>
            <person name="Lakshmanaperumal N."/>
            <person name="Alexander R."/>
            <person name="Sanchez Alvarado A."/>
        </authorList>
    </citation>
    <scope>NUCLEOTIDE SEQUENCE</scope>
</reference>
<feature type="transmembrane region" description="Helical" evidence="6">
    <location>
        <begin position="206"/>
        <end position="228"/>
    </location>
</feature>
<dbReference type="InterPro" id="IPR005828">
    <property type="entry name" value="MFS_sugar_transport-like"/>
</dbReference>
<dbReference type="AlphaFoldDB" id="A0A0H3YJ43"/>
<feature type="transmembrane region" description="Helical" evidence="6">
    <location>
        <begin position="415"/>
        <end position="434"/>
    </location>
</feature>
<name>A0A0H3YJ43_SCHMD</name>
<dbReference type="Pfam" id="PF00083">
    <property type="entry name" value="Sugar_tr"/>
    <property type="match status" value="1"/>
</dbReference>
<feature type="transmembrane region" description="Helical" evidence="6">
    <location>
        <begin position="387"/>
        <end position="408"/>
    </location>
</feature>
<feature type="transmembrane region" description="Helical" evidence="6">
    <location>
        <begin position="181"/>
        <end position="200"/>
    </location>
</feature>
<dbReference type="CDD" id="cd17317">
    <property type="entry name" value="MFS_SLC22"/>
    <property type="match status" value="1"/>
</dbReference>
<protein>
    <submittedName>
        <fullName evidence="8">Slc22a-8</fullName>
    </submittedName>
</protein>
<feature type="transmembrane region" description="Helical" evidence="6">
    <location>
        <begin position="240"/>
        <end position="263"/>
    </location>
</feature>
<feature type="domain" description="Major facilitator superfamily (MFS) profile" evidence="7">
    <location>
        <begin position="100"/>
        <end position="528"/>
    </location>
</feature>
<dbReference type="GO" id="GO:0016020">
    <property type="term" value="C:membrane"/>
    <property type="evidence" value="ECO:0007669"/>
    <property type="project" value="UniProtKB-SubCell"/>
</dbReference>
<feature type="transmembrane region" description="Helical" evidence="6">
    <location>
        <begin position="440"/>
        <end position="463"/>
    </location>
</feature>
<accession>A0A0H3YJ43</accession>
<feature type="transmembrane region" description="Helical" evidence="6">
    <location>
        <begin position="354"/>
        <end position="375"/>
    </location>
</feature>
<dbReference type="SUPFAM" id="SSF103473">
    <property type="entry name" value="MFS general substrate transporter"/>
    <property type="match status" value="1"/>
</dbReference>
<evidence type="ECO:0000256" key="6">
    <source>
        <dbReference type="SAM" id="Phobius"/>
    </source>
</evidence>
<organism evidence="8">
    <name type="scientific">Schmidtea mediterranea</name>
    <name type="common">Freshwater planarian flatworm</name>
    <dbReference type="NCBI Taxonomy" id="79327"/>
    <lineage>
        <taxon>Eukaryota</taxon>
        <taxon>Metazoa</taxon>
        <taxon>Spiralia</taxon>
        <taxon>Lophotrochozoa</taxon>
        <taxon>Platyhelminthes</taxon>
        <taxon>Rhabditophora</taxon>
        <taxon>Seriata</taxon>
        <taxon>Tricladida</taxon>
        <taxon>Continenticola</taxon>
        <taxon>Geoplanoidea</taxon>
        <taxon>Dugesiidae</taxon>
        <taxon>Schmidtea</taxon>
    </lineage>
</organism>
<keyword evidence="4 6" id="KW-0472">Membrane</keyword>
<feature type="transmembrane region" description="Helical" evidence="6">
    <location>
        <begin position="21"/>
        <end position="44"/>
    </location>
</feature>
<dbReference type="PANTHER" id="PTHR24064">
    <property type="entry name" value="SOLUTE CARRIER FAMILY 22 MEMBER"/>
    <property type="match status" value="1"/>
</dbReference>
<feature type="transmembrane region" description="Helical" evidence="6">
    <location>
        <begin position="503"/>
        <end position="521"/>
    </location>
</feature>
<evidence type="ECO:0000256" key="5">
    <source>
        <dbReference type="SAM" id="MobiDB-lite"/>
    </source>
</evidence>
<proteinExistence type="evidence at transcript level"/>
<feature type="region of interest" description="Disordered" evidence="5">
    <location>
        <begin position="527"/>
        <end position="560"/>
    </location>
</feature>
<comment type="subcellular location">
    <subcellularLocation>
        <location evidence="1">Membrane</location>
        <topology evidence="1">Multi-pass membrane protein</topology>
    </subcellularLocation>
</comment>
<keyword evidence="3 6" id="KW-1133">Transmembrane helix</keyword>
<dbReference type="Gene3D" id="1.20.1250.20">
    <property type="entry name" value="MFS general substrate transporter like domains"/>
    <property type="match status" value="1"/>
</dbReference>
<evidence type="ECO:0000259" key="7">
    <source>
        <dbReference type="PROSITE" id="PS50850"/>
    </source>
</evidence>
<feature type="compositionally biased region" description="Basic and acidic residues" evidence="5">
    <location>
        <begin position="540"/>
        <end position="560"/>
    </location>
</feature>
<evidence type="ECO:0000256" key="4">
    <source>
        <dbReference type="ARBA" id="ARBA00023136"/>
    </source>
</evidence>
<keyword evidence="2 6" id="KW-0812">Transmembrane</keyword>
<dbReference type="EMBL" id="KT163606">
    <property type="protein sequence ID" value="AKN21556.1"/>
    <property type="molecule type" value="mRNA"/>
</dbReference>
<gene>
    <name evidence="8" type="primary">slc22a-8</name>
</gene>
<dbReference type="GO" id="GO:0022857">
    <property type="term" value="F:transmembrane transporter activity"/>
    <property type="evidence" value="ECO:0007669"/>
    <property type="project" value="InterPro"/>
</dbReference>
<dbReference type="InterPro" id="IPR020846">
    <property type="entry name" value="MFS_dom"/>
</dbReference>
<evidence type="ECO:0000256" key="1">
    <source>
        <dbReference type="ARBA" id="ARBA00004141"/>
    </source>
</evidence>
<feature type="transmembrane region" description="Helical" evidence="6">
    <location>
        <begin position="269"/>
        <end position="288"/>
    </location>
</feature>
<sequence length="560" mass="63231">MIFEDIFKEIGDFGRGQIFQYFLLCWPFLMAGFLSVDVVFLMAVPEFVCKPDNVTMYKLQLLSNTTSVSKIADILILLQKSMDNYKTSRCYSWNTSMIMNLTSINLIANRSRLDFQNVTLDSKCSNGFIYSTQSYGSTAPNEYDLVCDSDYIRSNLKTIFFAGRIFGAVIFGQLSDIIGRLRTFLIVVVFNLIAGLGLYFSINPIMIGGFLLLQGFSQVGYTLTTFVLGCELVGTSKRKWTGTVLQLFYTAAFILIPLCYWGMQNWRYLALFSGLPSIFFLSYFFIVYESPRWLLSKGRSKEALIIIEKVGKTNHIKLSENLKTEILKHHESEEYKNDTEKKHSVFDLIKSKSMLLLSLNVWFNWIVNALIYYGIIYNVENLAGSLYLNFILLGLVEIPAYVLNLLFLDRIGRRNLLIISLWGTGVACLLSGCVPKYNTVIIATIAMIGKLTVTMSYGVVYFYTSELFPTTVRNAAMGVSSMSARIGGTMATPILLLDHYFSPLPMIIFAILSAVAGGLTFKMPETKGKPLDQNFHKSSVKNERKTAEDDPKPLINDEKV</sequence>
<evidence type="ECO:0000256" key="3">
    <source>
        <dbReference type="ARBA" id="ARBA00022989"/>
    </source>
</evidence>
<evidence type="ECO:0000256" key="2">
    <source>
        <dbReference type="ARBA" id="ARBA00022692"/>
    </source>
</evidence>
<feature type="transmembrane region" description="Helical" evidence="6">
    <location>
        <begin position="158"/>
        <end position="174"/>
    </location>
</feature>
<dbReference type="InterPro" id="IPR036259">
    <property type="entry name" value="MFS_trans_sf"/>
</dbReference>
<dbReference type="OrthoDB" id="5141738at2759"/>
<feature type="transmembrane region" description="Helical" evidence="6">
    <location>
        <begin position="475"/>
        <end position="497"/>
    </location>
</feature>